<evidence type="ECO:0000313" key="1">
    <source>
        <dbReference type="EMBL" id="KAK7353453.1"/>
    </source>
</evidence>
<dbReference type="Proteomes" id="UP001374584">
    <property type="component" value="Unassembled WGS sequence"/>
</dbReference>
<dbReference type="EMBL" id="JAYMYR010000007">
    <property type="protein sequence ID" value="KAK7353453.1"/>
    <property type="molecule type" value="Genomic_DNA"/>
</dbReference>
<gene>
    <name evidence="1" type="ORF">VNO80_18900</name>
</gene>
<accession>A0AAN9ML74</accession>
<keyword evidence="2" id="KW-1185">Reference proteome</keyword>
<dbReference type="PANTHER" id="PTHR33443:SF30">
    <property type="entry name" value="SARCOSINE DEHYDROGENASE-2C PROTEIN"/>
    <property type="match status" value="1"/>
</dbReference>
<protein>
    <submittedName>
        <fullName evidence="1">Uncharacterized protein</fullName>
    </submittedName>
</protein>
<organism evidence="1 2">
    <name type="scientific">Phaseolus coccineus</name>
    <name type="common">Scarlet runner bean</name>
    <name type="synonym">Phaseolus multiflorus</name>
    <dbReference type="NCBI Taxonomy" id="3886"/>
    <lineage>
        <taxon>Eukaryota</taxon>
        <taxon>Viridiplantae</taxon>
        <taxon>Streptophyta</taxon>
        <taxon>Embryophyta</taxon>
        <taxon>Tracheophyta</taxon>
        <taxon>Spermatophyta</taxon>
        <taxon>Magnoliopsida</taxon>
        <taxon>eudicotyledons</taxon>
        <taxon>Gunneridae</taxon>
        <taxon>Pentapetalae</taxon>
        <taxon>rosids</taxon>
        <taxon>fabids</taxon>
        <taxon>Fabales</taxon>
        <taxon>Fabaceae</taxon>
        <taxon>Papilionoideae</taxon>
        <taxon>50 kb inversion clade</taxon>
        <taxon>NPAAA clade</taxon>
        <taxon>indigoferoid/millettioid clade</taxon>
        <taxon>Phaseoleae</taxon>
        <taxon>Phaseolus</taxon>
    </lineage>
</organism>
<dbReference type="AlphaFoldDB" id="A0AAN9ML74"/>
<sequence>MEETAVNGKGSVILWPKKETSTGILVCLGKEDMKRLEKSEDCFILDFDPYDSFDFSVFSSDEKNNHLGHVSEDVCIIGENGQVACRDYPHPRHMCLKFPFTTTPHESYCEMCYCCVCDIRAPCEHWTRFTFPHCDEAYYRTTMQRF</sequence>
<name>A0AAN9ML74_PHACN</name>
<proteinExistence type="predicted"/>
<evidence type="ECO:0000313" key="2">
    <source>
        <dbReference type="Proteomes" id="UP001374584"/>
    </source>
</evidence>
<reference evidence="1 2" key="1">
    <citation type="submission" date="2024-01" db="EMBL/GenBank/DDBJ databases">
        <title>The genomes of 5 underutilized Papilionoideae crops provide insights into root nodulation and disease resistanc.</title>
        <authorList>
            <person name="Jiang F."/>
        </authorList>
    </citation>
    <scope>NUCLEOTIDE SEQUENCE [LARGE SCALE GENOMIC DNA]</scope>
    <source>
        <strain evidence="1">JINMINGXINNONG_FW02</strain>
        <tissue evidence="1">Leaves</tissue>
    </source>
</reference>
<dbReference type="InterPro" id="IPR053234">
    <property type="entry name" value="RPM1_Interactor"/>
</dbReference>
<comment type="caution">
    <text evidence="1">The sequence shown here is derived from an EMBL/GenBank/DDBJ whole genome shotgun (WGS) entry which is preliminary data.</text>
</comment>
<dbReference type="PANTHER" id="PTHR33443">
    <property type="entry name" value="ZGC:112980"/>
    <property type="match status" value="1"/>
</dbReference>